<dbReference type="AlphaFoldDB" id="A0A523UMM4"/>
<evidence type="ECO:0000256" key="1">
    <source>
        <dbReference type="ARBA" id="ARBA00008520"/>
    </source>
</evidence>
<comment type="caution">
    <text evidence="4">The sequence shown here is derived from an EMBL/GenBank/DDBJ whole genome shotgun (WGS) entry which is preliminary data.</text>
</comment>
<dbReference type="PANTHER" id="PTHR43649:SF34">
    <property type="entry name" value="ABC TRANSPORTER PERIPLASMIC-BINDING PROTEIN YCJN-RELATED"/>
    <property type="match status" value="1"/>
</dbReference>
<dbReference type="EMBL" id="SOJK01000249">
    <property type="protein sequence ID" value="TET43786.1"/>
    <property type="molecule type" value="Genomic_DNA"/>
</dbReference>
<reference evidence="4 5" key="1">
    <citation type="submission" date="2019-03" db="EMBL/GenBank/DDBJ databases">
        <title>Metabolic potential of uncultured bacteria and archaea associated with petroleum seepage in deep-sea sediments.</title>
        <authorList>
            <person name="Dong X."/>
            <person name="Hubert C."/>
        </authorList>
    </citation>
    <scope>NUCLEOTIDE SEQUENCE [LARGE SCALE GENOMIC DNA]</scope>
    <source>
        <strain evidence="4">E29_bin78</strain>
    </source>
</reference>
<name>A0A523UMM4_UNCAE</name>
<gene>
    <name evidence="4" type="ORF">E3J59_05870</name>
</gene>
<dbReference type="InterPro" id="IPR006059">
    <property type="entry name" value="SBP"/>
</dbReference>
<evidence type="ECO:0000256" key="2">
    <source>
        <dbReference type="ARBA" id="ARBA00022448"/>
    </source>
</evidence>
<organism evidence="4 5">
    <name type="scientific">Aerophobetes bacterium</name>
    <dbReference type="NCBI Taxonomy" id="2030807"/>
    <lineage>
        <taxon>Bacteria</taxon>
        <taxon>Candidatus Aerophobota</taxon>
    </lineage>
</organism>
<evidence type="ECO:0000313" key="4">
    <source>
        <dbReference type="EMBL" id="TET43786.1"/>
    </source>
</evidence>
<dbReference type="CDD" id="cd13585">
    <property type="entry name" value="PBP2_TMBP_like"/>
    <property type="match status" value="1"/>
</dbReference>
<keyword evidence="2" id="KW-0813">Transport</keyword>
<accession>A0A523UMM4</accession>
<dbReference type="InterPro" id="IPR050490">
    <property type="entry name" value="Bact_solute-bd_prot1"/>
</dbReference>
<comment type="similarity">
    <text evidence="1">Belongs to the bacterial solute-binding protein 1 family.</text>
</comment>
<dbReference type="Gene3D" id="3.40.190.10">
    <property type="entry name" value="Periplasmic binding protein-like II"/>
    <property type="match status" value="1"/>
</dbReference>
<proteinExistence type="inferred from homology"/>
<dbReference type="Pfam" id="PF01547">
    <property type="entry name" value="SBP_bac_1"/>
    <property type="match status" value="1"/>
</dbReference>
<sequence length="444" mass="49768">MKLMRIKKRKLIGLVLVVGLSLTLTLVTGMAGFAQDKISLIFRQNDSPTDATGLLEAVQEFDRKHPNIKVRYEVVPWSDALTQFVREAGVGGGPDVLQLAFVWTMDLAKAGTLVKLNPLFEKYPLPRGIDDFVALELGKMGDDVYGIPWTTDTFAMIYRKDFFAKAGIVGFPDDSWSHFKEVAKKLTEDRDGDGIIDRYGFAFPAGSGPTGGMWFLVNYFIWSHGYTFMKQNGDGTWQLGVDAEAIAEAMRYFNSFFEEGISPRSLIAVDSWGDPEILHGLAKGDFAMGFMPPQSFRAAMDANPQAPLASAQVPAGRVTRRTHLGGRTLAINKNTKHLKESWELLKWMCSEHVFETYYRQQFSAQKTLLEKVSYASEYEGYVKLIPQAQTFYEYIVSPVRVQTMWSLTNREFAAVYSGQKSVERASKDLLEAIEEALEEATGKS</sequence>
<protein>
    <submittedName>
        <fullName evidence="4">Sugar ABC transporter substrate-binding protein</fullName>
    </submittedName>
</protein>
<evidence type="ECO:0000256" key="3">
    <source>
        <dbReference type="ARBA" id="ARBA00022729"/>
    </source>
</evidence>
<evidence type="ECO:0000313" key="5">
    <source>
        <dbReference type="Proteomes" id="UP000320679"/>
    </source>
</evidence>
<dbReference type="SUPFAM" id="SSF53850">
    <property type="entry name" value="Periplasmic binding protein-like II"/>
    <property type="match status" value="1"/>
</dbReference>
<keyword evidence="3" id="KW-0732">Signal</keyword>
<dbReference type="PANTHER" id="PTHR43649">
    <property type="entry name" value="ARABINOSE-BINDING PROTEIN-RELATED"/>
    <property type="match status" value="1"/>
</dbReference>
<dbReference type="Proteomes" id="UP000320679">
    <property type="component" value="Unassembled WGS sequence"/>
</dbReference>